<evidence type="ECO:0000256" key="3">
    <source>
        <dbReference type="ARBA" id="ARBA00022630"/>
    </source>
</evidence>
<comment type="caution">
    <text evidence="13">The sequence shown here is derived from an EMBL/GenBank/DDBJ whole genome shotgun (WGS) entry which is preliminary data.</text>
</comment>
<evidence type="ECO:0000256" key="4">
    <source>
        <dbReference type="ARBA" id="ARBA00022714"/>
    </source>
</evidence>
<evidence type="ECO:0000256" key="9">
    <source>
        <dbReference type="ARBA" id="ARBA00023004"/>
    </source>
</evidence>
<organism evidence="13 14">
    <name type="scientific">Enterocloster hominis</name>
    <name type="common">ex Hitch et al. 2024</name>
    <dbReference type="NCBI Taxonomy" id="1917870"/>
    <lineage>
        <taxon>Bacteria</taxon>
        <taxon>Bacillati</taxon>
        <taxon>Bacillota</taxon>
        <taxon>Clostridia</taxon>
        <taxon>Lachnospirales</taxon>
        <taxon>Lachnospiraceae</taxon>
        <taxon>Enterocloster</taxon>
    </lineage>
</organism>
<dbReference type="InterPro" id="IPR023455">
    <property type="entry name" value="Dihydroorotate_DHASE_ETsu"/>
</dbReference>
<evidence type="ECO:0000313" key="14">
    <source>
        <dbReference type="Proteomes" id="UP001454086"/>
    </source>
</evidence>
<keyword evidence="9 11" id="KW-0408">Iron</keyword>
<evidence type="ECO:0000256" key="6">
    <source>
        <dbReference type="ARBA" id="ARBA00022827"/>
    </source>
</evidence>
<dbReference type="SUPFAM" id="SSF52343">
    <property type="entry name" value="Ferredoxin reductase-like, C-terminal NADP-linked domain"/>
    <property type="match status" value="2"/>
</dbReference>
<dbReference type="PANTHER" id="PTHR43513:SF3">
    <property type="entry name" value="DIHYDROOROTATE DEHYDROGENASE B (NAD(+)), ELECTRON TRANSFER SUBUNIT-RELATED"/>
    <property type="match status" value="1"/>
</dbReference>
<dbReference type="HAMAP" id="MF_01211">
    <property type="entry name" value="DHODB_Fe_S_bind"/>
    <property type="match status" value="1"/>
</dbReference>
<dbReference type="InterPro" id="IPR050353">
    <property type="entry name" value="PyrK_electron_transfer"/>
</dbReference>
<dbReference type="Proteomes" id="UP001454086">
    <property type="component" value="Unassembled WGS sequence"/>
</dbReference>
<comment type="cofactor">
    <cofactor evidence="11">
        <name>FAD</name>
        <dbReference type="ChEBI" id="CHEBI:57692"/>
    </cofactor>
    <text evidence="11">Binds 1 FAD per subunit.</text>
</comment>
<dbReference type="InterPro" id="IPR037117">
    <property type="entry name" value="Dihydroorotate_DH_ele_sf"/>
</dbReference>
<keyword evidence="7 11" id="KW-0665">Pyrimidine biosynthesis</keyword>
<dbReference type="Pfam" id="PF10418">
    <property type="entry name" value="DHODB_Fe-S_bind"/>
    <property type="match status" value="1"/>
</dbReference>
<dbReference type="EMBL" id="JBBMFM010000030">
    <property type="protein sequence ID" value="MEQ2425358.1"/>
    <property type="molecule type" value="Genomic_DNA"/>
</dbReference>
<reference evidence="13 14" key="1">
    <citation type="submission" date="2024-03" db="EMBL/GenBank/DDBJ databases">
        <title>Human intestinal bacterial collection.</title>
        <authorList>
            <person name="Pauvert C."/>
            <person name="Hitch T.C.A."/>
            <person name="Clavel T."/>
        </authorList>
    </citation>
    <scope>NUCLEOTIDE SEQUENCE [LARGE SCALE GENOMIC DNA]</scope>
    <source>
        <strain evidence="13 14">CLA-SR-H021</strain>
    </source>
</reference>
<dbReference type="InterPro" id="IPR008333">
    <property type="entry name" value="Cbr1-like_FAD-bd_dom"/>
</dbReference>
<keyword evidence="10 11" id="KW-0411">Iron-sulfur</keyword>
<feature type="binding site" evidence="11">
    <location>
        <position position="278"/>
    </location>
    <ligand>
        <name>[2Fe-2S] cluster</name>
        <dbReference type="ChEBI" id="CHEBI:190135"/>
    </ligand>
</feature>
<gene>
    <name evidence="11" type="primary">pyrK</name>
    <name evidence="13" type="ORF">WMQ36_10275</name>
</gene>
<dbReference type="SUPFAM" id="SSF63380">
    <property type="entry name" value="Riboflavin synthase domain-like"/>
    <property type="match status" value="1"/>
</dbReference>
<keyword evidence="6 11" id="KW-0274">FAD</keyword>
<evidence type="ECO:0000256" key="7">
    <source>
        <dbReference type="ARBA" id="ARBA00022975"/>
    </source>
</evidence>
<keyword evidence="14" id="KW-1185">Reference proteome</keyword>
<evidence type="ECO:0000313" key="13">
    <source>
        <dbReference type="EMBL" id="MEQ2425358.1"/>
    </source>
</evidence>
<dbReference type="InterPro" id="IPR017927">
    <property type="entry name" value="FAD-bd_FR_type"/>
</dbReference>
<keyword evidence="5 11" id="KW-0479">Metal-binding</keyword>
<keyword evidence="3 11" id="KW-0285">Flavoprotein</keyword>
<protein>
    <recommendedName>
        <fullName evidence="11">Dihydroorotate dehydrogenase B (NAD(+)), electron transfer subunit</fullName>
    </recommendedName>
    <alternativeName>
        <fullName evidence="11">Dihydroorotate oxidase B, electron transfer subunit</fullName>
    </alternativeName>
</protein>
<keyword evidence="4 11" id="KW-0001">2Fe-2S</keyword>
<feature type="binding site" evidence="11">
    <location>
        <begin position="70"/>
        <end position="72"/>
    </location>
    <ligand>
        <name>FAD</name>
        <dbReference type="ChEBI" id="CHEBI:57692"/>
    </ligand>
</feature>
<comment type="function">
    <text evidence="11">Responsible for channeling the electrons from the oxidation of dihydroorotate from the FMN redox center in the PyrD type B subunit to the ultimate electron acceptor NAD(+).</text>
</comment>
<dbReference type="RefSeq" id="WP_008717551.1">
    <property type="nucleotide sequence ID" value="NZ_JBBMFM010000030.1"/>
</dbReference>
<comment type="subunit">
    <text evidence="11">Heterotetramer of 2 PyrK and 2 PyrD type B subunits.</text>
</comment>
<dbReference type="PANTHER" id="PTHR43513">
    <property type="entry name" value="DIHYDROOROTATE DEHYDROGENASE B (NAD(+)), ELECTRON TRANSFER SUBUNIT"/>
    <property type="match status" value="1"/>
</dbReference>
<accession>A0ABV1D6J8</accession>
<dbReference type="Gene3D" id="2.10.240.10">
    <property type="entry name" value="Dihydroorotate dehydrogenase, electron transfer subunit"/>
    <property type="match status" value="1"/>
</dbReference>
<dbReference type="Gene3D" id="2.40.30.10">
    <property type="entry name" value="Translation factors"/>
    <property type="match status" value="1"/>
</dbReference>
<dbReference type="PIRSF" id="PIRSF006816">
    <property type="entry name" value="Cyc3_hyd_g"/>
    <property type="match status" value="1"/>
</dbReference>
<comment type="similarity">
    <text evidence="1 11">Belongs to the PyrK family.</text>
</comment>
<dbReference type="Gene3D" id="3.40.50.80">
    <property type="entry name" value="Nucleotide-binding domain of ferredoxin-NADP reductase (FNR) module"/>
    <property type="match status" value="1"/>
</dbReference>
<dbReference type="InterPro" id="IPR039261">
    <property type="entry name" value="FNR_nucleotide-bd"/>
</dbReference>
<feature type="binding site" evidence="11">
    <location>
        <position position="270"/>
    </location>
    <ligand>
        <name>[2Fe-2S] cluster</name>
        <dbReference type="ChEBI" id="CHEBI:190135"/>
    </ligand>
</feature>
<evidence type="ECO:0000256" key="11">
    <source>
        <dbReference type="HAMAP-Rule" id="MF_01211"/>
    </source>
</evidence>
<evidence type="ECO:0000256" key="8">
    <source>
        <dbReference type="ARBA" id="ARBA00022982"/>
    </source>
</evidence>
<keyword evidence="2 11" id="KW-0813">Transport</keyword>
<sequence length="310" mass="32010">MAKIKMTAVVAGQEQLTEDIFDMRIKAAQVAEDAVPGQFVSLYTKDGAKLLPRPISLCGIDREAGELRLVYRIAGAGTKEFSRLKAGDTIDVLGPLGNGFPMEPGKKAFLIGGGIGIPPMLELAKALAEANARLAGSASAQAGAQLAGSASAQAGAQPAGSALAQAGAQPDGGLPEQDGGRTGLVQSILGYRDSQMFLKHEFEAFGPVHVATEDGSAGTAGNVLDAIREQGLSADIIYACGPTPMLRALKAYAAEQGIPCFLSLEEKMACGVGACLACVCQSKDVDGHSQVHNKRICKDGPVFLADEIEL</sequence>
<dbReference type="CDD" id="cd06218">
    <property type="entry name" value="DHOD_e_trans"/>
    <property type="match status" value="1"/>
</dbReference>
<evidence type="ECO:0000256" key="2">
    <source>
        <dbReference type="ARBA" id="ARBA00022448"/>
    </source>
</evidence>
<dbReference type="InterPro" id="IPR012165">
    <property type="entry name" value="Cyt_c3_hydrogenase_gsu"/>
</dbReference>
<evidence type="ECO:0000256" key="1">
    <source>
        <dbReference type="ARBA" id="ARBA00006422"/>
    </source>
</evidence>
<evidence type="ECO:0000256" key="10">
    <source>
        <dbReference type="ARBA" id="ARBA00023014"/>
    </source>
</evidence>
<evidence type="ECO:0000256" key="5">
    <source>
        <dbReference type="ARBA" id="ARBA00022723"/>
    </source>
</evidence>
<feature type="binding site" evidence="11">
    <location>
        <position position="275"/>
    </location>
    <ligand>
        <name>[2Fe-2S] cluster</name>
        <dbReference type="ChEBI" id="CHEBI:190135"/>
    </ligand>
</feature>
<evidence type="ECO:0000259" key="12">
    <source>
        <dbReference type="PROSITE" id="PS51384"/>
    </source>
</evidence>
<feature type="binding site" evidence="11">
    <location>
        <begin position="53"/>
        <end position="56"/>
    </location>
    <ligand>
        <name>FAD</name>
        <dbReference type="ChEBI" id="CHEBI:57692"/>
    </ligand>
</feature>
<dbReference type="PROSITE" id="PS51384">
    <property type="entry name" value="FAD_FR"/>
    <property type="match status" value="1"/>
</dbReference>
<proteinExistence type="inferred from homology"/>
<feature type="binding site" evidence="11">
    <location>
        <position position="297"/>
    </location>
    <ligand>
        <name>[2Fe-2S] cluster</name>
        <dbReference type="ChEBI" id="CHEBI:190135"/>
    </ligand>
</feature>
<comment type="cofactor">
    <cofactor evidence="11">
        <name>[2Fe-2S] cluster</name>
        <dbReference type="ChEBI" id="CHEBI:190135"/>
    </cofactor>
    <text evidence="11">Binds 1 [2Fe-2S] cluster per subunit.</text>
</comment>
<feature type="domain" description="FAD-binding FR-type" evidence="12">
    <location>
        <begin position="3"/>
        <end position="102"/>
    </location>
</feature>
<dbReference type="InterPro" id="IPR019480">
    <property type="entry name" value="Dihydroorotate_DH_Fe-S-bd"/>
</dbReference>
<dbReference type="Pfam" id="PF00970">
    <property type="entry name" value="FAD_binding_6"/>
    <property type="match status" value="1"/>
</dbReference>
<keyword evidence="8 11" id="KW-0249">Electron transport</keyword>
<comment type="pathway">
    <text evidence="11">Pyrimidine metabolism; UMP biosynthesis via de novo pathway; orotate from (S)-dihydroorotate (NAD(+) route): step 1/1.</text>
</comment>
<feature type="binding site" evidence="11">
    <location>
        <begin position="77"/>
        <end position="78"/>
    </location>
    <ligand>
        <name>FAD</name>
        <dbReference type="ChEBI" id="CHEBI:57692"/>
    </ligand>
</feature>
<dbReference type="InterPro" id="IPR017938">
    <property type="entry name" value="Riboflavin_synthase-like_b-brl"/>
</dbReference>
<name>A0ABV1D6J8_9FIRM</name>